<keyword evidence="1" id="KW-1133">Transmembrane helix</keyword>
<dbReference type="EMBL" id="MT901800">
    <property type="protein sequence ID" value="QPP21119.1"/>
    <property type="molecule type" value="Genomic_DNA"/>
</dbReference>
<name>A0A7T1X3B1_9VIRU</name>
<evidence type="ECO:0000313" key="3">
    <source>
        <dbReference type="Proteomes" id="UP000594788"/>
    </source>
</evidence>
<evidence type="ECO:0000313" key="2">
    <source>
        <dbReference type="EMBL" id="QPP21119.1"/>
    </source>
</evidence>
<sequence length="33" mass="3747">MIDYVGSFLGAYFLGFALFYGIGFFKSISDRMI</sequence>
<proteinExistence type="predicted"/>
<dbReference type="Proteomes" id="UP000594788">
    <property type="component" value="Segment"/>
</dbReference>
<reference evidence="2 3" key="1">
    <citation type="journal article" date="2020" name="Microorganisms">
        <title>First Report of Filamentous Phages Isolated from Tunisian Orchards to Control Erwinia amylovora.</title>
        <authorList>
            <person name="Akremi I."/>
            <person name="Holtappels D."/>
            <person name="Brabra W."/>
            <person name="Jlidi M."/>
            <person name="Hadj Ibrahim A."/>
            <person name="Ben Ali M."/>
            <person name="Fortuna K."/>
            <person name="Ahmed M."/>
            <person name="Meerbeek B.V."/>
            <person name="Rhouma A."/>
            <person name="Lavigne R."/>
            <person name="Ben Ali M."/>
            <person name="Wagemans J."/>
        </authorList>
    </citation>
    <scope>NUCLEOTIDE SEQUENCE [LARGE SCALE GENOMIC DNA]</scope>
</reference>
<gene>
    <name evidence="2" type="ORF">PEar6_05</name>
</gene>
<keyword evidence="1" id="KW-0812">Transmembrane</keyword>
<protein>
    <submittedName>
        <fullName evidence="2">Minor capsid protein</fullName>
    </submittedName>
</protein>
<accession>A0A7T1X3B1</accession>
<keyword evidence="1" id="KW-0472">Membrane</keyword>
<feature type="transmembrane region" description="Helical" evidence="1">
    <location>
        <begin position="6"/>
        <end position="25"/>
    </location>
</feature>
<evidence type="ECO:0000256" key="1">
    <source>
        <dbReference type="SAM" id="Phobius"/>
    </source>
</evidence>
<keyword evidence="3" id="KW-1185">Reference proteome</keyword>
<organism evidence="2 3">
    <name type="scientific">Erwinia phage PEar6</name>
    <dbReference type="NCBI Taxonomy" id="2776820"/>
    <lineage>
        <taxon>Viruses</taxon>
        <taxon>Monodnaviria</taxon>
        <taxon>Loebvirae</taxon>
        <taxon>Hofneiviricota</taxon>
        <taxon>Faserviricetes</taxon>
        <taxon>Tubulavirales</taxon>
        <taxon>Inoviridae</taxon>
        <taxon>Lineavirus</taxon>
        <taxon>Lineavirus pear</taxon>
    </lineage>
</organism>